<evidence type="ECO:0000256" key="13">
    <source>
        <dbReference type="ARBA" id="ARBA00045410"/>
    </source>
</evidence>
<dbReference type="EC" id="1.1.99.39" evidence="11"/>
<dbReference type="KEGG" id="pvp:105302985"/>
<dbReference type="InterPro" id="IPR004113">
    <property type="entry name" value="FAD-bd_oxidored_4_C"/>
</dbReference>
<gene>
    <name evidence="18" type="primary">D2HGDH</name>
</gene>
<dbReference type="Gene3D" id="3.30.43.10">
    <property type="entry name" value="Uridine Diphospho-n-acetylenolpyruvylglucosamine Reductase, domain 2"/>
    <property type="match status" value="1"/>
</dbReference>
<evidence type="ECO:0000256" key="12">
    <source>
        <dbReference type="ARBA" id="ARBA00039639"/>
    </source>
</evidence>
<feature type="chain" id="PRO_5028380385" description="D-2-hydroxyglutarate dehydrogenase, mitochondrial" evidence="15">
    <location>
        <begin position="30"/>
        <end position="659"/>
    </location>
</feature>
<keyword evidence="4" id="KW-0285">Flavoprotein</keyword>
<evidence type="ECO:0000256" key="5">
    <source>
        <dbReference type="ARBA" id="ARBA00022723"/>
    </source>
</evidence>
<keyword evidence="15" id="KW-0732">Signal</keyword>
<evidence type="ECO:0000256" key="10">
    <source>
        <dbReference type="ARBA" id="ARBA00023128"/>
    </source>
</evidence>
<dbReference type="Gene3D" id="3.30.70.2740">
    <property type="match status" value="1"/>
</dbReference>
<organism evidence="17 18">
    <name type="scientific">Pteropus vampyrus</name>
    <name type="common">Large flying fox</name>
    <dbReference type="NCBI Taxonomy" id="132908"/>
    <lineage>
        <taxon>Eukaryota</taxon>
        <taxon>Metazoa</taxon>
        <taxon>Chordata</taxon>
        <taxon>Craniata</taxon>
        <taxon>Vertebrata</taxon>
        <taxon>Euteleostomi</taxon>
        <taxon>Mammalia</taxon>
        <taxon>Eutheria</taxon>
        <taxon>Laurasiatheria</taxon>
        <taxon>Chiroptera</taxon>
        <taxon>Yinpterochiroptera</taxon>
        <taxon>Pteropodoidea</taxon>
        <taxon>Pteropodidae</taxon>
        <taxon>Pteropodinae</taxon>
        <taxon>Pteropus</taxon>
    </lineage>
</organism>
<name>A0A6P6BP32_PTEVA</name>
<dbReference type="InterPro" id="IPR016171">
    <property type="entry name" value="Vanillyl_alc_oxidase_C-sub2"/>
</dbReference>
<evidence type="ECO:0000313" key="18">
    <source>
        <dbReference type="RefSeq" id="XP_023376858.1"/>
    </source>
</evidence>
<proteinExistence type="inferred from homology"/>
<dbReference type="PANTHER" id="PTHR43716">
    <property type="entry name" value="D-2-HYDROXYGLUTARATE DEHYDROGENASE, MITOCHONDRIAL"/>
    <property type="match status" value="1"/>
</dbReference>
<evidence type="ECO:0000259" key="16">
    <source>
        <dbReference type="PROSITE" id="PS51387"/>
    </source>
</evidence>
<evidence type="ECO:0000313" key="17">
    <source>
        <dbReference type="Proteomes" id="UP000515202"/>
    </source>
</evidence>
<dbReference type="InterPro" id="IPR006094">
    <property type="entry name" value="Oxid_FAD_bind_N"/>
</dbReference>
<feature type="domain" description="FAD-binding PCMH-type" evidence="16">
    <location>
        <begin position="122"/>
        <end position="301"/>
    </location>
</feature>
<comment type="cofactor">
    <cofactor evidence="1">
        <name>FAD</name>
        <dbReference type="ChEBI" id="CHEBI:57692"/>
    </cofactor>
</comment>
<dbReference type="InterPro" id="IPR016167">
    <property type="entry name" value="FAD-bd_PCMH_sub1"/>
</dbReference>
<dbReference type="OrthoDB" id="5332616at2759"/>
<dbReference type="PANTHER" id="PTHR43716:SF1">
    <property type="entry name" value="D-2-HYDROXYGLUTARATE DEHYDROGENASE, MITOCHONDRIAL"/>
    <property type="match status" value="1"/>
</dbReference>
<keyword evidence="7" id="KW-0862">Zinc</keyword>
<dbReference type="GO" id="GO:0071949">
    <property type="term" value="F:FAD binding"/>
    <property type="evidence" value="ECO:0007669"/>
    <property type="project" value="InterPro"/>
</dbReference>
<feature type="signal peptide" evidence="15">
    <location>
        <begin position="1"/>
        <end position="29"/>
    </location>
</feature>
<comment type="subcellular location">
    <subcellularLocation>
        <location evidence="2">Mitochondrion</location>
    </subcellularLocation>
</comment>
<dbReference type="GeneID" id="105302985"/>
<evidence type="ECO:0000256" key="2">
    <source>
        <dbReference type="ARBA" id="ARBA00004173"/>
    </source>
</evidence>
<dbReference type="FunFam" id="3.30.43.10:FF:000002">
    <property type="entry name" value="D-2-hydroxyglutarate dehydrogenase, mitochondrial"/>
    <property type="match status" value="1"/>
</dbReference>
<accession>A0A6P6BP32</accession>
<evidence type="ECO:0000256" key="1">
    <source>
        <dbReference type="ARBA" id="ARBA00001974"/>
    </source>
</evidence>
<sequence>MTGAMVPHLVSRWPAWLFWWRVACTPGASLQHRTWVEVSRRPMWGSPWRVVGTGSLVRRGSSSTSSRAPEVVLTHERYPVQRLPFSVVSEEDRAAFERMVPGRVIMDPEELEASNVDWLRSMRGCSKVLLRPRTSEEVSHILRYCHERNLAVNTQGGNTGMVGGSVPVFDEIILSTALMNQVISFHDMSGTLVCQAGCVLEELSRHVEERGFVMPLDLGAKGTCHIGGNLATNAGGLRFLRYGSLRGTVLGLEAVLADGTVLNCLMSLRKDNTGYDLKQLFIGSEGTLGVITAVSILCPPKPRAVNVAFLGCPGFAEVLQTFHTCRGMLGEILSAFEFMDATCMQLVGRHLHLASPVQGTDPMRPAFHVACGHFVTVFTGWLESGLETLPRRVWDQVPVLTSPFDLTRLCKGLSSSHVGGCSGTQRVCSLFCALAGPWGPSRPTPVAQTSGHAWSGFHYCLSCLGGPSVPLPLAHGAARGSLWGRVECGHWDRCPQSRPTPQACRGGVLTCPSLPLSQALWALRERITEALSRDGCVYKYDISLPVERLYDLVPDLRARLGPRAKHVVGYGHLGDGNLHLNVTAEAFSTALLGELEPYVYEWTAGQRGSVSAEHGVGFKKRHVLGYSKPPEALHLMRQLKTLLDPKGILNPYKTLPAQA</sequence>
<comment type="catalytic activity">
    <reaction evidence="14">
        <text>(R)-malate + A = oxaloacetate + AH2</text>
        <dbReference type="Rhea" id="RHEA:67460"/>
        <dbReference type="ChEBI" id="CHEBI:13193"/>
        <dbReference type="ChEBI" id="CHEBI:15588"/>
        <dbReference type="ChEBI" id="CHEBI:16452"/>
        <dbReference type="ChEBI" id="CHEBI:17499"/>
    </reaction>
    <physiologicalReaction direction="left-to-right" evidence="14">
        <dbReference type="Rhea" id="RHEA:67461"/>
    </physiologicalReaction>
</comment>
<comment type="similarity">
    <text evidence="3">Belongs to the FAD-binding oxidoreductase/transferase type 4 family.</text>
</comment>
<evidence type="ECO:0000256" key="11">
    <source>
        <dbReference type="ARBA" id="ARBA00039003"/>
    </source>
</evidence>
<keyword evidence="17" id="KW-1185">Reference proteome</keyword>
<keyword evidence="9" id="KW-0560">Oxidoreductase</keyword>
<dbReference type="InterPro" id="IPR016166">
    <property type="entry name" value="FAD-bd_PCMH"/>
</dbReference>
<dbReference type="GO" id="GO:0006108">
    <property type="term" value="P:malate metabolic process"/>
    <property type="evidence" value="ECO:0007669"/>
    <property type="project" value="UniProtKB-ARBA"/>
</dbReference>
<dbReference type="InterPro" id="IPR036318">
    <property type="entry name" value="FAD-bd_PCMH-like_sf"/>
</dbReference>
<dbReference type="CTD" id="728294"/>
<reference evidence="18" key="1">
    <citation type="submission" date="2025-08" db="UniProtKB">
        <authorList>
            <consortium name="RefSeq"/>
        </authorList>
    </citation>
    <scope>IDENTIFICATION</scope>
    <source>
        <tissue evidence="18">Kidney</tissue>
    </source>
</reference>
<dbReference type="InterPro" id="IPR051264">
    <property type="entry name" value="FAD-oxidored/transferase_4"/>
</dbReference>
<keyword evidence="8" id="KW-0809">Transit peptide</keyword>
<evidence type="ECO:0000256" key="14">
    <source>
        <dbReference type="ARBA" id="ARBA00049267"/>
    </source>
</evidence>
<evidence type="ECO:0000256" key="15">
    <source>
        <dbReference type="SAM" id="SignalP"/>
    </source>
</evidence>
<dbReference type="Proteomes" id="UP000515202">
    <property type="component" value="Unplaced"/>
</dbReference>
<dbReference type="Pfam" id="PF02913">
    <property type="entry name" value="FAD-oxidase_C"/>
    <property type="match status" value="2"/>
</dbReference>
<dbReference type="FunFam" id="1.10.45.10:FF:000001">
    <property type="entry name" value="D-lactate dehydrogenase mitochondrial"/>
    <property type="match status" value="1"/>
</dbReference>
<keyword evidence="5" id="KW-0479">Metal-binding</keyword>
<dbReference type="RefSeq" id="XP_023376858.1">
    <property type="nucleotide sequence ID" value="XM_023521090.1"/>
</dbReference>
<dbReference type="PROSITE" id="PS51387">
    <property type="entry name" value="FAD_PCMH"/>
    <property type="match status" value="1"/>
</dbReference>
<evidence type="ECO:0000256" key="6">
    <source>
        <dbReference type="ARBA" id="ARBA00022827"/>
    </source>
</evidence>
<evidence type="ECO:0000256" key="3">
    <source>
        <dbReference type="ARBA" id="ARBA00008000"/>
    </source>
</evidence>
<dbReference type="SUPFAM" id="SSF56176">
    <property type="entry name" value="FAD-binding/transporter-associated domain-like"/>
    <property type="match status" value="1"/>
</dbReference>
<dbReference type="GO" id="GO:0005739">
    <property type="term" value="C:mitochondrion"/>
    <property type="evidence" value="ECO:0007669"/>
    <property type="project" value="UniProtKB-SubCell"/>
</dbReference>
<dbReference type="FunFam" id="3.30.465.10:FF:000053">
    <property type="entry name" value="D-lactate dehydrogenase (Cytochrome), putative"/>
    <property type="match status" value="1"/>
</dbReference>
<protein>
    <recommendedName>
        <fullName evidence="12">D-2-hydroxyglutarate dehydrogenase, mitochondrial</fullName>
        <ecNumber evidence="11">1.1.99.39</ecNumber>
    </recommendedName>
</protein>
<dbReference type="GO" id="GO:0051990">
    <property type="term" value="F:(R)-2-hydroxyglutarate dehydrogenase activity"/>
    <property type="evidence" value="ECO:0007669"/>
    <property type="project" value="UniProtKB-EC"/>
</dbReference>
<dbReference type="InterPro" id="IPR016164">
    <property type="entry name" value="FAD-linked_Oxase-like_C"/>
</dbReference>
<dbReference type="Gene3D" id="3.30.70.2190">
    <property type="match status" value="1"/>
</dbReference>
<comment type="function">
    <text evidence="13">Catalyzes the oxidation of D-2-hydroxyglutarate (D-2-HG) to alpha-ketoglutarate. Also catalyzes the oxidation of other D-2-hydroxyacids, such as D-malate (D-MAL) and D-lactate (D-LAC). Exhibits high activities towards D-2-HG and D-MAL but a very weak activity towards D-LAC.</text>
</comment>
<keyword evidence="6" id="KW-0274">FAD</keyword>
<dbReference type="GO" id="GO:0046872">
    <property type="term" value="F:metal ion binding"/>
    <property type="evidence" value="ECO:0007669"/>
    <property type="project" value="UniProtKB-KW"/>
</dbReference>
<dbReference type="Gene3D" id="1.10.45.10">
    <property type="entry name" value="Vanillyl-alcohol Oxidase, Chain A, domain 4"/>
    <property type="match status" value="1"/>
</dbReference>
<dbReference type="FunFam" id="3.30.70.2740:FF:000002">
    <property type="entry name" value="D-2-hydroxyglutarate dehydrogenase mitochondrial"/>
    <property type="match status" value="1"/>
</dbReference>
<dbReference type="Gene3D" id="3.30.465.10">
    <property type="match status" value="1"/>
</dbReference>
<keyword evidence="10" id="KW-0496">Mitochondrion</keyword>
<evidence type="ECO:0000256" key="7">
    <source>
        <dbReference type="ARBA" id="ARBA00022833"/>
    </source>
</evidence>
<dbReference type="InterPro" id="IPR016169">
    <property type="entry name" value="FAD-bd_PCMH_sub2"/>
</dbReference>
<dbReference type="Pfam" id="PF01565">
    <property type="entry name" value="FAD_binding_4"/>
    <property type="match status" value="1"/>
</dbReference>
<dbReference type="SUPFAM" id="SSF55103">
    <property type="entry name" value="FAD-linked oxidases, C-terminal domain"/>
    <property type="match status" value="2"/>
</dbReference>
<evidence type="ECO:0000256" key="8">
    <source>
        <dbReference type="ARBA" id="ARBA00022946"/>
    </source>
</evidence>
<dbReference type="AlphaFoldDB" id="A0A6P6BP32"/>
<evidence type="ECO:0000256" key="4">
    <source>
        <dbReference type="ARBA" id="ARBA00022630"/>
    </source>
</evidence>
<evidence type="ECO:0000256" key="9">
    <source>
        <dbReference type="ARBA" id="ARBA00023002"/>
    </source>
</evidence>